<proteinExistence type="predicted"/>
<reference evidence="1" key="2">
    <citation type="journal article" date="2015" name="Data Brief">
        <title>Shoot transcriptome of the giant reed, Arundo donax.</title>
        <authorList>
            <person name="Barrero R.A."/>
            <person name="Guerrero F.D."/>
            <person name="Moolhuijzen P."/>
            <person name="Goolsby J.A."/>
            <person name="Tidwell J."/>
            <person name="Bellgard S.E."/>
            <person name="Bellgard M.I."/>
        </authorList>
    </citation>
    <scope>NUCLEOTIDE SEQUENCE</scope>
    <source>
        <tissue evidence="1">Shoot tissue taken approximately 20 cm above the soil surface</tissue>
    </source>
</reference>
<protein>
    <submittedName>
        <fullName evidence="1">Uncharacterized protein</fullName>
    </submittedName>
</protein>
<evidence type="ECO:0000313" key="1">
    <source>
        <dbReference type="EMBL" id="JAD36232.1"/>
    </source>
</evidence>
<accession>A0A0A8ZN05</accession>
<sequence length="40" mass="4375">MDVGGLNPNEFQCSCSNNFQYLTFSVGAPSQFNDTTFVHG</sequence>
<dbReference type="AlphaFoldDB" id="A0A0A8ZN05"/>
<reference evidence="1" key="1">
    <citation type="submission" date="2014-09" db="EMBL/GenBank/DDBJ databases">
        <authorList>
            <person name="Magalhaes I.L.F."/>
            <person name="Oliveira U."/>
            <person name="Santos F.R."/>
            <person name="Vidigal T.H.D.A."/>
            <person name="Brescovit A.D."/>
            <person name="Santos A.J."/>
        </authorList>
    </citation>
    <scope>NUCLEOTIDE SEQUENCE</scope>
    <source>
        <tissue evidence="1">Shoot tissue taken approximately 20 cm above the soil surface</tissue>
    </source>
</reference>
<organism evidence="1">
    <name type="scientific">Arundo donax</name>
    <name type="common">Giant reed</name>
    <name type="synonym">Donax arundinaceus</name>
    <dbReference type="NCBI Taxonomy" id="35708"/>
    <lineage>
        <taxon>Eukaryota</taxon>
        <taxon>Viridiplantae</taxon>
        <taxon>Streptophyta</taxon>
        <taxon>Embryophyta</taxon>
        <taxon>Tracheophyta</taxon>
        <taxon>Spermatophyta</taxon>
        <taxon>Magnoliopsida</taxon>
        <taxon>Liliopsida</taxon>
        <taxon>Poales</taxon>
        <taxon>Poaceae</taxon>
        <taxon>PACMAD clade</taxon>
        <taxon>Arundinoideae</taxon>
        <taxon>Arundineae</taxon>
        <taxon>Arundo</taxon>
    </lineage>
</organism>
<name>A0A0A8ZN05_ARUDO</name>
<dbReference type="EMBL" id="GBRH01261663">
    <property type="protein sequence ID" value="JAD36232.1"/>
    <property type="molecule type" value="Transcribed_RNA"/>
</dbReference>